<organism evidence="2 3">
    <name type="scientific">Plantactinospora siamensis</name>
    <dbReference type="NCBI Taxonomy" id="555372"/>
    <lineage>
        <taxon>Bacteria</taxon>
        <taxon>Bacillati</taxon>
        <taxon>Actinomycetota</taxon>
        <taxon>Actinomycetes</taxon>
        <taxon>Micromonosporales</taxon>
        <taxon>Micromonosporaceae</taxon>
        <taxon>Plantactinospora</taxon>
    </lineage>
</organism>
<protein>
    <submittedName>
        <fullName evidence="2">SGNH/GDSL hydrolase family protein</fullName>
    </submittedName>
</protein>
<dbReference type="InterPro" id="IPR013830">
    <property type="entry name" value="SGNH_hydro"/>
</dbReference>
<dbReference type="CDD" id="cd00229">
    <property type="entry name" value="SGNH_hydrolase"/>
    <property type="match status" value="1"/>
</dbReference>
<evidence type="ECO:0000259" key="1">
    <source>
        <dbReference type="Pfam" id="PF13472"/>
    </source>
</evidence>
<dbReference type="Gene3D" id="3.40.50.1110">
    <property type="entry name" value="SGNH hydrolase"/>
    <property type="match status" value="1"/>
</dbReference>
<dbReference type="PROSITE" id="PS51257">
    <property type="entry name" value="PROKAR_LIPOPROTEIN"/>
    <property type="match status" value="1"/>
</dbReference>
<dbReference type="InterPro" id="IPR036514">
    <property type="entry name" value="SGNH_hydro_sf"/>
</dbReference>
<dbReference type="Pfam" id="PF13472">
    <property type="entry name" value="Lipase_GDSL_2"/>
    <property type="match status" value="1"/>
</dbReference>
<gene>
    <name evidence="2" type="ORF">ACFFHU_27990</name>
</gene>
<dbReference type="Proteomes" id="UP001589894">
    <property type="component" value="Unassembled WGS sequence"/>
</dbReference>
<feature type="domain" description="SGNH hydrolase-type esterase" evidence="1">
    <location>
        <begin position="45"/>
        <end position="238"/>
    </location>
</feature>
<keyword evidence="2" id="KW-0378">Hydrolase</keyword>
<dbReference type="RefSeq" id="WP_377343362.1">
    <property type="nucleotide sequence ID" value="NZ_JBHLUE010000026.1"/>
</dbReference>
<reference evidence="2 3" key="1">
    <citation type="submission" date="2024-09" db="EMBL/GenBank/DDBJ databases">
        <authorList>
            <person name="Sun Q."/>
            <person name="Mori K."/>
        </authorList>
    </citation>
    <scope>NUCLEOTIDE SEQUENCE [LARGE SCALE GENOMIC DNA]</scope>
    <source>
        <strain evidence="2 3">TBRC 2205</strain>
    </source>
</reference>
<proteinExistence type="predicted"/>
<evidence type="ECO:0000313" key="2">
    <source>
        <dbReference type="EMBL" id="MFC0567973.1"/>
    </source>
</evidence>
<keyword evidence="3" id="KW-1185">Reference proteome</keyword>
<name>A0ABV6P4K7_9ACTN</name>
<dbReference type="SUPFAM" id="SSF52266">
    <property type="entry name" value="SGNH hydrolase"/>
    <property type="match status" value="1"/>
</dbReference>
<dbReference type="EMBL" id="JBHLUE010000026">
    <property type="protein sequence ID" value="MFC0567973.1"/>
    <property type="molecule type" value="Genomic_DNA"/>
</dbReference>
<evidence type="ECO:0000313" key="3">
    <source>
        <dbReference type="Proteomes" id="UP001589894"/>
    </source>
</evidence>
<accession>A0ABV6P4K7</accession>
<sequence>MAAARGVALGLAVLLGCTSWGPDVLPAHGRPAAVPGRPAGPVVVALGDSVPAGTACGCLPFPDLYARRISAEARSVNLAHPGYTSADVRDQVRAPAVEDSVRSATVIMVMVGANDLAGVFDRGGDPDYRAAADGVEVNVAAALDRLRFLAGPSVPILVLGYWNVVEDGAVARADYGDRTAEADLITGYANDALRVAADAHAARYVPTRSAFRGHDGNADPTELLADDGDHPNARGHRAIAEAVYSAEPGPR</sequence>
<comment type="caution">
    <text evidence="2">The sequence shown here is derived from an EMBL/GenBank/DDBJ whole genome shotgun (WGS) entry which is preliminary data.</text>
</comment>
<dbReference type="GO" id="GO:0016787">
    <property type="term" value="F:hydrolase activity"/>
    <property type="evidence" value="ECO:0007669"/>
    <property type="project" value="UniProtKB-KW"/>
</dbReference>